<evidence type="ECO:0000313" key="2">
    <source>
        <dbReference type="EMBL" id="KIL64196.1"/>
    </source>
</evidence>
<protein>
    <submittedName>
        <fullName evidence="2">Uncharacterized protein</fullName>
    </submittedName>
</protein>
<dbReference type="HOGENOM" id="CLU_2183265_0_0_1"/>
<sequence>MKTSMKARRKFLMSPLTSATSNQLWFPVLPTDSCFNYERPYKARQTLLARRLIYPQDVRVPGQELSTDSPSGSARPNRTRTAVATEDQGTSSVVEKILNTISLCVHLLD</sequence>
<organism evidence="2 3">
    <name type="scientific">Amanita muscaria (strain Koide BX008)</name>
    <dbReference type="NCBI Taxonomy" id="946122"/>
    <lineage>
        <taxon>Eukaryota</taxon>
        <taxon>Fungi</taxon>
        <taxon>Dikarya</taxon>
        <taxon>Basidiomycota</taxon>
        <taxon>Agaricomycotina</taxon>
        <taxon>Agaricomycetes</taxon>
        <taxon>Agaricomycetidae</taxon>
        <taxon>Agaricales</taxon>
        <taxon>Pluteineae</taxon>
        <taxon>Amanitaceae</taxon>
        <taxon>Amanita</taxon>
    </lineage>
</organism>
<gene>
    <name evidence="2" type="ORF">M378DRAFT_628482</name>
</gene>
<name>A0A0C2X4J7_AMAMK</name>
<dbReference type="InParanoid" id="A0A0C2X4J7"/>
<dbReference type="AlphaFoldDB" id="A0A0C2X4J7"/>
<keyword evidence="3" id="KW-1185">Reference proteome</keyword>
<dbReference type="Proteomes" id="UP000054549">
    <property type="component" value="Unassembled WGS sequence"/>
</dbReference>
<accession>A0A0C2X4J7</accession>
<evidence type="ECO:0000313" key="3">
    <source>
        <dbReference type="Proteomes" id="UP000054549"/>
    </source>
</evidence>
<dbReference type="EMBL" id="KN818251">
    <property type="protein sequence ID" value="KIL64196.1"/>
    <property type="molecule type" value="Genomic_DNA"/>
</dbReference>
<evidence type="ECO:0000256" key="1">
    <source>
        <dbReference type="SAM" id="MobiDB-lite"/>
    </source>
</evidence>
<proteinExistence type="predicted"/>
<feature type="region of interest" description="Disordered" evidence="1">
    <location>
        <begin position="59"/>
        <end position="87"/>
    </location>
</feature>
<reference evidence="2 3" key="1">
    <citation type="submission" date="2014-04" db="EMBL/GenBank/DDBJ databases">
        <title>Evolutionary Origins and Diversification of the Mycorrhizal Mutualists.</title>
        <authorList>
            <consortium name="DOE Joint Genome Institute"/>
            <consortium name="Mycorrhizal Genomics Consortium"/>
            <person name="Kohler A."/>
            <person name="Kuo A."/>
            <person name="Nagy L.G."/>
            <person name="Floudas D."/>
            <person name="Copeland A."/>
            <person name="Barry K.W."/>
            <person name="Cichocki N."/>
            <person name="Veneault-Fourrey C."/>
            <person name="LaButti K."/>
            <person name="Lindquist E.A."/>
            <person name="Lipzen A."/>
            <person name="Lundell T."/>
            <person name="Morin E."/>
            <person name="Murat C."/>
            <person name="Riley R."/>
            <person name="Ohm R."/>
            <person name="Sun H."/>
            <person name="Tunlid A."/>
            <person name="Henrissat B."/>
            <person name="Grigoriev I.V."/>
            <person name="Hibbett D.S."/>
            <person name="Martin F."/>
        </authorList>
    </citation>
    <scope>NUCLEOTIDE SEQUENCE [LARGE SCALE GENOMIC DNA]</scope>
    <source>
        <strain evidence="2 3">Koide BX008</strain>
    </source>
</reference>
<feature type="compositionally biased region" description="Polar residues" evidence="1">
    <location>
        <begin position="64"/>
        <end position="87"/>
    </location>
</feature>